<comment type="caution">
    <text evidence="1">The sequence shown here is derived from an EMBL/GenBank/DDBJ whole genome shotgun (WGS) entry which is preliminary data.</text>
</comment>
<organism evidence="1 2">
    <name type="scientific">Candidatus Magnetobacterium casense</name>
    <dbReference type="NCBI Taxonomy" id="1455061"/>
    <lineage>
        <taxon>Bacteria</taxon>
        <taxon>Pseudomonadati</taxon>
        <taxon>Nitrospirota</taxon>
        <taxon>Thermodesulfovibrionia</taxon>
        <taxon>Thermodesulfovibrionales</taxon>
        <taxon>Candidatus Magnetobacteriaceae</taxon>
        <taxon>Candidatus Magnetobacterium</taxon>
    </lineage>
</organism>
<gene>
    <name evidence="1" type="ORF">HWQ67_19550</name>
</gene>
<accession>A0ABS6S4I2</accession>
<evidence type="ECO:0000313" key="2">
    <source>
        <dbReference type="Proteomes" id="UP001196980"/>
    </source>
</evidence>
<proteinExistence type="predicted"/>
<evidence type="ECO:0000313" key="1">
    <source>
        <dbReference type="EMBL" id="MBV6343767.1"/>
    </source>
</evidence>
<sequence length="165" mass="18269">MADLPGYPENDLTQGRDLLIKLGSFWSEIFGDREILQSHLHSSAQEQAQVHLTFLEAVASVSRFTVPVFHKEDWYLLTFKRSDADATASVYKAGDLVYGLQPGTVTGRPAGFMQTYGGTDRPDQVRLVLPSTLVDAPVTIQNLVLSPSRVLIKDIDYDIETRVGS</sequence>
<feature type="non-terminal residue" evidence="1">
    <location>
        <position position="165"/>
    </location>
</feature>
<dbReference type="RefSeq" id="WP_218254382.1">
    <property type="nucleotide sequence ID" value="NZ_JABXWD010000798.1"/>
</dbReference>
<name>A0ABS6S4I2_9BACT</name>
<protein>
    <submittedName>
        <fullName evidence="1">Uncharacterized protein</fullName>
    </submittedName>
</protein>
<dbReference type="Proteomes" id="UP001196980">
    <property type="component" value="Unassembled WGS sequence"/>
</dbReference>
<keyword evidence="2" id="KW-1185">Reference proteome</keyword>
<dbReference type="EMBL" id="JABXWD010000798">
    <property type="protein sequence ID" value="MBV6343767.1"/>
    <property type="molecule type" value="Genomic_DNA"/>
</dbReference>
<reference evidence="1 2" key="1">
    <citation type="journal article" date="2020" name="J Geophys Res Biogeosci">
        <title>Magnetotaxis as an Adaptation to Enable Bacterial Shuttling of Microbial Sulfur and Sulfur Cycling Across Aquatic Oxic#Anoxic Interfaces.</title>
        <authorList>
            <person name="Li J."/>
            <person name="Liu P."/>
            <person name="Wang J."/>
            <person name="Roberts A.P."/>
            <person name="Pan Y."/>
        </authorList>
    </citation>
    <scope>NUCLEOTIDE SEQUENCE [LARGE SCALE GENOMIC DNA]</scope>
    <source>
        <strain evidence="1 2">MYR-1_YQ</strain>
    </source>
</reference>